<accession>A0A227KTA6</accession>
<dbReference type="AlphaFoldDB" id="A0A227KTA6"/>
<evidence type="ECO:0000313" key="2">
    <source>
        <dbReference type="Proteomes" id="UP000214610"/>
    </source>
</evidence>
<keyword evidence="2" id="KW-1185">Reference proteome</keyword>
<dbReference type="InterPro" id="IPR045390">
    <property type="entry name" value="ABC-3C_MC3"/>
</dbReference>
<dbReference type="Proteomes" id="UP000214610">
    <property type="component" value="Unassembled WGS sequence"/>
</dbReference>
<dbReference type="Pfam" id="PF20131">
    <property type="entry name" value="MC3"/>
    <property type="match status" value="1"/>
</dbReference>
<reference evidence="2" key="1">
    <citation type="submission" date="2017-05" db="EMBL/GenBank/DDBJ databases">
        <title>Improved OligoMM genomes.</title>
        <authorList>
            <person name="Garzetti D."/>
        </authorList>
    </citation>
    <scope>NUCLEOTIDE SEQUENCE [LARGE SCALE GENOMIC DNA]</scope>
    <source>
        <strain evidence="2">YL45</strain>
    </source>
</reference>
<proteinExistence type="predicted"/>
<gene>
    <name evidence="1" type="ORF">ADH67_02250</name>
</gene>
<organism evidence="1 2">
    <name type="scientific">Turicimonas muris</name>
    <dbReference type="NCBI Taxonomy" id="1796652"/>
    <lineage>
        <taxon>Bacteria</taxon>
        <taxon>Pseudomonadati</taxon>
        <taxon>Pseudomonadota</taxon>
        <taxon>Betaproteobacteria</taxon>
        <taxon>Burkholderiales</taxon>
        <taxon>Sutterellaceae</taxon>
        <taxon>Turicimonas</taxon>
    </lineage>
</organism>
<protein>
    <submittedName>
        <fullName evidence="1">Uncharacterized protein</fullName>
    </submittedName>
</protein>
<sequence length="155" mass="17655">MHEYIKNSYFVFNNPFLLTPVLVSFFQNYTGREDNFLLSYLVLPLSLPKEGKAVLGHINSRSTLNKLQENNNVLIFRLNSRLTEYRELTNHCIQYSLDNDFLVLNGLSLTVGKNVPPPSRNSSIKDSAKVSANLGKLLSKYRVVDIFRFLGVKGL</sequence>
<comment type="caution">
    <text evidence="1">The sequence shown here is derived from an EMBL/GenBank/DDBJ whole genome shotgun (WGS) entry which is preliminary data.</text>
</comment>
<dbReference type="RefSeq" id="WP_066591223.1">
    <property type="nucleotide sequence ID" value="NZ_CP065313.1"/>
</dbReference>
<name>A0A227KTA6_9BURK</name>
<dbReference type="GeneID" id="97014037"/>
<evidence type="ECO:0000313" key="1">
    <source>
        <dbReference type="EMBL" id="OXE51134.1"/>
    </source>
</evidence>
<dbReference type="EMBL" id="NHMP01000001">
    <property type="protein sequence ID" value="OXE51134.1"/>
    <property type="molecule type" value="Genomic_DNA"/>
</dbReference>